<dbReference type="EMBL" id="CYSA01000027">
    <property type="protein sequence ID" value="CUH67961.1"/>
    <property type="molecule type" value="Genomic_DNA"/>
</dbReference>
<keyword evidence="3" id="KW-1185">Reference proteome</keyword>
<accession>A0A0P1FIZ6</accession>
<reference evidence="2 3" key="1">
    <citation type="submission" date="2015-09" db="EMBL/GenBank/DDBJ databases">
        <authorList>
            <consortium name="Swine Surveillance"/>
        </authorList>
    </citation>
    <scope>NUCLEOTIDE SEQUENCE [LARGE SCALE GENOMIC DNA]</scope>
    <source>
        <strain evidence="2 3">CECT 4357</strain>
    </source>
</reference>
<protein>
    <recommendedName>
        <fullName evidence="1">Phage tail assembly chaperone-like domain-containing protein</fullName>
    </recommendedName>
</protein>
<dbReference type="STRING" id="53501.SAMN04488043_104179"/>
<dbReference type="Pfam" id="PF16778">
    <property type="entry name" value="Phage_tail_APC"/>
    <property type="match status" value="1"/>
</dbReference>
<proteinExistence type="predicted"/>
<gene>
    <name evidence="2" type="ORF">TG4357_03308</name>
</gene>
<name>A0A0P1FIZ6_THAGE</name>
<dbReference type="Proteomes" id="UP000051587">
    <property type="component" value="Unassembled WGS sequence"/>
</dbReference>
<sequence length="130" mass="14395">MHKFVIFDTKTGQITGRATGTVRSVACDLKPGQDVLRGVADPMLDRVEHGRIVPRGKAEQRGVERTAMARNARAGRDRLLAACDWTQLPDAQCDSSAWAAYRQALRDLTDQAGFPHQINWPAKPGRKESK</sequence>
<dbReference type="RefSeq" id="WP_058264002.1">
    <property type="nucleotide sequence ID" value="NZ_CP051181.1"/>
</dbReference>
<evidence type="ECO:0000259" key="1">
    <source>
        <dbReference type="Pfam" id="PF16778"/>
    </source>
</evidence>
<evidence type="ECO:0000313" key="3">
    <source>
        <dbReference type="Proteomes" id="UP000051587"/>
    </source>
</evidence>
<evidence type="ECO:0000313" key="2">
    <source>
        <dbReference type="EMBL" id="CUH67961.1"/>
    </source>
</evidence>
<dbReference type="AlphaFoldDB" id="A0A0P1FIZ6"/>
<organism evidence="2 3">
    <name type="scientific">Thalassovita gelatinovora</name>
    <name type="common">Thalassobius gelatinovorus</name>
    <dbReference type="NCBI Taxonomy" id="53501"/>
    <lineage>
        <taxon>Bacteria</taxon>
        <taxon>Pseudomonadati</taxon>
        <taxon>Pseudomonadota</taxon>
        <taxon>Alphaproteobacteria</taxon>
        <taxon>Rhodobacterales</taxon>
        <taxon>Roseobacteraceae</taxon>
        <taxon>Thalassovita</taxon>
    </lineage>
</organism>
<dbReference type="Gene3D" id="6.10.140.1310">
    <property type="match status" value="1"/>
</dbReference>
<feature type="domain" description="Phage tail assembly chaperone-like" evidence="1">
    <location>
        <begin position="70"/>
        <end position="124"/>
    </location>
</feature>
<dbReference type="InterPro" id="IPR031893">
    <property type="entry name" value="Phage_tail_APC"/>
</dbReference>